<dbReference type="VEuPathDB" id="VectorBase:GBRI023470"/>
<evidence type="ECO:0000256" key="4">
    <source>
        <dbReference type="ARBA" id="ARBA00038261"/>
    </source>
</evidence>
<evidence type="ECO:0000256" key="2">
    <source>
        <dbReference type="ARBA" id="ARBA00022857"/>
    </source>
</evidence>
<proteinExistence type="inferred from homology"/>
<dbReference type="PRINTS" id="PR00081">
    <property type="entry name" value="GDHRDH"/>
</dbReference>
<dbReference type="Proteomes" id="UP000091820">
    <property type="component" value="Unassembled WGS sequence"/>
</dbReference>
<sequence>MKFTISQLAKVGLLATAAFLYDNFKSLFSILKAKLELYFRPQLPQSLTDKFGKWAVITGGSDGIGKGYAKELARRGINVVIISHMKEELIATAKEIENLYGTEAKWIVADFSKGKEVYQHIKHELRDIPVGILVNNVGCASYPDELGNRSEDFLWSIINVNVGAVTVMSRLIIPQMKKHGKGAIVNIASGFELMPTPLMAVYGATKRYVRSLSLAMERELSEYNITVQCVTPVLVVTKIVQFSDFLSQSYFFGTSVEAYTRSLVLTLGKTQETTGYWTHAIIYFIGKLTPEWLRIRIIHAIARYIKKGYMKNRIEKKSYRQINIQSYSVFFALIIDIQYLYIKRIIKYP</sequence>
<comment type="subcellular location">
    <subcellularLocation>
        <location evidence="1">Mitochondrion</location>
    </subcellularLocation>
</comment>
<dbReference type="Gene3D" id="3.40.50.720">
    <property type="entry name" value="NAD(P)-binding Rossmann-like Domain"/>
    <property type="match status" value="1"/>
</dbReference>
<protein>
    <submittedName>
        <fullName evidence="5">Uncharacterized protein</fullName>
    </submittedName>
</protein>
<evidence type="ECO:0000313" key="5">
    <source>
        <dbReference type="EnsemblMetazoa" id="GBRI023470-PA"/>
    </source>
</evidence>
<reference evidence="5" key="2">
    <citation type="submission" date="2020-05" db="UniProtKB">
        <authorList>
            <consortium name="EnsemblMetazoa"/>
        </authorList>
    </citation>
    <scope>IDENTIFICATION</scope>
    <source>
        <strain evidence="5">IAEA</strain>
    </source>
</reference>
<dbReference type="EnsemblMetazoa" id="GBRI023470-RA">
    <property type="protein sequence ID" value="GBRI023470-PA"/>
    <property type="gene ID" value="GBRI023470"/>
</dbReference>
<keyword evidence="6" id="KW-1185">Reference proteome</keyword>
<dbReference type="FunFam" id="3.40.50.720:FF:000137">
    <property type="entry name" value="Hydroxysteroid (17-beta) dehydrogenase 3"/>
    <property type="match status" value="1"/>
</dbReference>
<dbReference type="InterPro" id="IPR002347">
    <property type="entry name" value="SDR_fam"/>
</dbReference>
<keyword evidence="2" id="KW-0521">NADP</keyword>
<dbReference type="CDD" id="cd05356">
    <property type="entry name" value="17beta-HSD1_like_SDR_c"/>
    <property type="match status" value="1"/>
</dbReference>
<dbReference type="AlphaFoldDB" id="A0A1A9WL14"/>
<dbReference type="GO" id="GO:0005739">
    <property type="term" value="C:mitochondrion"/>
    <property type="evidence" value="ECO:0007669"/>
    <property type="project" value="UniProtKB-SubCell"/>
</dbReference>
<dbReference type="InterPro" id="IPR052149">
    <property type="entry name" value="17-beta-HSD3-like"/>
</dbReference>
<name>A0A1A9WL14_9MUSC</name>
<evidence type="ECO:0000256" key="3">
    <source>
        <dbReference type="ARBA" id="ARBA00023128"/>
    </source>
</evidence>
<dbReference type="PIRSF" id="PIRSF000126">
    <property type="entry name" value="11-beta-HSD1"/>
    <property type="match status" value="1"/>
</dbReference>
<keyword evidence="3" id="KW-0496">Mitochondrion</keyword>
<comment type="similarity">
    <text evidence="4">Belongs to the short-chain dehydrogenases/reductases (SDR) family. 17-beta-HSD 3 subfamily.</text>
</comment>
<dbReference type="Pfam" id="PF00106">
    <property type="entry name" value="adh_short"/>
    <property type="match status" value="1"/>
</dbReference>
<reference evidence="6" key="1">
    <citation type="submission" date="2014-03" db="EMBL/GenBank/DDBJ databases">
        <authorList>
            <person name="Aksoy S."/>
            <person name="Warren W."/>
            <person name="Wilson R.K."/>
        </authorList>
    </citation>
    <scope>NUCLEOTIDE SEQUENCE [LARGE SCALE GENOMIC DNA]</scope>
    <source>
        <strain evidence="6">IAEA</strain>
    </source>
</reference>
<organism evidence="5 6">
    <name type="scientific">Glossina brevipalpis</name>
    <dbReference type="NCBI Taxonomy" id="37001"/>
    <lineage>
        <taxon>Eukaryota</taxon>
        <taxon>Metazoa</taxon>
        <taxon>Ecdysozoa</taxon>
        <taxon>Arthropoda</taxon>
        <taxon>Hexapoda</taxon>
        <taxon>Insecta</taxon>
        <taxon>Pterygota</taxon>
        <taxon>Neoptera</taxon>
        <taxon>Endopterygota</taxon>
        <taxon>Diptera</taxon>
        <taxon>Brachycera</taxon>
        <taxon>Muscomorpha</taxon>
        <taxon>Hippoboscoidea</taxon>
        <taxon>Glossinidae</taxon>
        <taxon>Glossina</taxon>
    </lineage>
</organism>
<dbReference type="SUPFAM" id="SSF51735">
    <property type="entry name" value="NAD(P)-binding Rossmann-fold domains"/>
    <property type="match status" value="1"/>
</dbReference>
<accession>A0A1A9WL14</accession>
<evidence type="ECO:0000313" key="6">
    <source>
        <dbReference type="Proteomes" id="UP000091820"/>
    </source>
</evidence>
<dbReference type="PANTHER" id="PTHR44889">
    <property type="entry name" value="INACTIVE HYDROXYSTEROID DEHYDROGENASE-LIKE PROTEIN 1"/>
    <property type="match status" value="1"/>
</dbReference>
<evidence type="ECO:0000256" key="1">
    <source>
        <dbReference type="ARBA" id="ARBA00004173"/>
    </source>
</evidence>
<dbReference type="InterPro" id="IPR036291">
    <property type="entry name" value="NAD(P)-bd_dom_sf"/>
</dbReference>
<dbReference type="PANTHER" id="PTHR44889:SF1">
    <property type="entry name" value="INACTIVE HYDROXYSTEROID DEHYDROGENASE-LIKE PROTEIN 1"/>
    <property type="match status" value="1"/>
</dbReference>
<dbReference type="STRING" id="37001.A0A1A9WL14"/>